<protein>
    <recommendedName>
        <fullName evidence="3">DDE-1 domain-containing protein</fullName>
    </recommendedName>
</protein>
<reference evidence="1" key="1">
    <citation type="submission" date="2018-07" db="EMBL/GenBank/DDBJ databases">
        <title>Annotation of Aphanomyces astaci genome assembly.</title>
        <authorList>
            <person name="Studholme D.J."/>
        </authorList>
    </citation>
    <scope>NUCLEOTIDE SEQUENCE [LARGE SCALE GENOMIC DNA]</scope>
    <source>
        <strain evidence="1">Pc</strain>
    </source>
</reference>
<evidence type="ECO:0008006" key="3">
    <source>
        <dbReference type="Google" id="ProtNLM"/>
    </source>
</evidence>
<evidence type="ECO:0000313" key="1">
    <source>
        <dbReference type="EMBL" id="RQM25934.1"/>
    </source>
</evidence>
<accession>A0A3R7YCB4</accession>
<sequence>MTRITYPIAFKLEALKLLETLSDYKVAALLNVARRALRYWQKQRNELLAYKGNKKRLKVRPGGRPEQFPDPPGLVQYINDLRDAERALTTMHIINWIKRNQRTWLLDYLSTKAAGSGYKAFLQLLRRETCELRDEFALEFHRSYSAHSKECTYNVDETGFYYDMPPHYIWAVRGGSSKISAGEKHSMRMTAVLTARTDGTKLPIMFIMKGQPGGRIETNEQFLRSVLHDIEECSVILVDNFEAHVSEESTKIVQEELTCLWLYEEMIDSDDEDPDSLTAKQKRLAMIKRAIAAGIW</sequence>
<comment type="caution">
    <text evidence="1">The sequence shown here is derived from an EMBL/GenBank/DDBJ whole genome shotgun (WGS) entry which is preliminary data.</text>
</comment>
<name>A0A3R7YCB4_APHAT</name>
<gene>
    <name evidence="1" type="ORF">B5M09_013107</name>
</gene>
<dbReference type="VEuPathDB" id="FungiDB:H257_11396"/>
<evidence type="ECO:0000313" key="2">
    <source>
        <dbReference type="Proteomes" id="UP000284702"/>
    </source>
</evidence>
<keyword evidence="2" id="KW-1185">Reference proteome</keyword>
<proteinExistence type="predicted"/>
<dbReference type="EMBL" id="MZMZ02002421">
    <property type="protein sequence ID" value="RQM25934.1"/>
    <property type="molecule type" value="Genomic_DNA"/>
</dbReference>
<dbReference type="AlphaFoldDB" id="A0A3R7YCB4"/>
<dbReference type="Proteomes" id="UP000284702">
    <property type="component" value="Unassembled WGS sequence"/>
</dbReference>
<organism evidence="1 2">
    <name type="scientific">Aphanomyces astaci</name>
    <name type="common">Crayfish plague agent</name>
    <dbReference type="NCBI Taxonomy" id="112090"/>
    <lineage>
        <taxon>Eukaryota</taxon>
        <taxon>Sar</taxon>
        <taxon>Stramenopiles</taxon>
        <taxon>Oomycota</taxon>
        <taxon>Saprolegniomycetes</taxon>
        <taxon>Saprolegniales</taxon>
        <taxon>Verrucalvaceae</taxon>
        <taxon>Aphanomyces</taxon>
    </lineage>
</organism>